<evidence type="ECO:0000256" key="2">
    <source>
        <dbReference type="ARBA" id="ARBA00005587"/>
    </source>
</evidence>
<comment type="similarity">
    <text evidence="2">Belongs to the acetate uptake transporter (AceTr) (TC 2.A.96) family.</text>
</comment>
<keyword evidence="4 6" id="KW-1133">Transmembrane helix</keyword>
<evidence type="ECO:0000313" key="7">
    <source>
        <dbReference type="EMBL" id="KAK4540377.1"/>
    </source>
</evidence>
<feature type="transmembrane region" description="Helical" evidence="6">
    <location>
        <begin position="212"/>
        <end position="234"/>
    </location>
</feature>
<proteinExistence type="inferred from homology"/>
<evidence type="ECO:0000256" key="4">
    <source>
        <dbReference type="ARBA" id="ARBA00022989"/>
    </source>
</evidence>
<dbReference type="InterPro" id="IPR051633">
    <property type="entry name" value="AceTr"/>
</dbReference>
<reference evidence="7 8" key="1">
    <citation type="submission" date="2021-11" db="EMBL/GenBank/DDBJ databases">
        <title>Black yeast isolated from Biological Soil Crust.</title>
        <authorList>
            <person name="Kurbessoian T."/>
        </authorList>
    </citation>
    <scope>NUCLEOTIDE SEQUENCE [LARGE SCALE GENOMIC DNA]</scope>
    <source>
        <strain evidence="7 8">CCFEE 5522</strain>
    </source>
</reference>
<sequence length="279" mass="29830">MRMSNDFNGANGAPLSRQVTVTLNPEDYERLFFQPSQAKGDLSKRLGNPTLIGLLGFLIPFSTTVFCLLEFRGTNPTSLTAISGAYYFIGGIAMNLAGIFELILGNTFPGAVFIVYGCHWCQIAYADDPAHNLVGAYTADGVPGGLNLQYNSGNAMYNVAMTLTSFVFFLGSLRTNAPFSLAIFCLIFLFAFLAAGDFQIGYNPTVEGTAHAFYLIKIGGGFAFVSMVCGWYLAIITVCASTGVPCPLPIFDLSTKIGAKSRAAQLEHAGAVREPVSKA</sequence>
<evidence type="ECO:0000256" key="1">
    <source>
        <dbReference type="ARBA" id="ARBA00004141"/>
    </source>
</evidence>
<gene>
    <name evidence="7" type="ORF">LTR36_009234</name>
</gene>
<comment type="caution">
    <text evidence="7">The sequence shown here is derived from an EMBL/GenBank/DDBJ whole genome shotgun (WGS) entry which is preliminary data.</text>
</comment>
<comment type="subcellular location">
    <subcellularLocation>
        <location evidence="1">Membrane</location>
        <topology evidence="1">Multi-pass membrane protein</topology>
    </subcellularLocation>
</comment>
<protein>
    <submittedName>
        <fullName evidence="7">Uncharacterized protein</fullName>
    </submittedName>
</protein>
<feature type="transmembrane region" description="Helical" evidence="6">
    <location>
        <begin position="84"/>
        <end position="104"/>
    </location>
</feature>
<dbReference type="Pfam" id="PF01184">
    <property type="entry name" value="Gpr1_Fun34_YaaH"/>
    <property type="match status" value="1"/>
</dbReference>
<feature type="transmembrane region" description="Helical" evidence="6">
    <location>
        <begin position="51"/>
        <end position="72"/>
    </location>
</feature>
<dbReference type="GO" id="GO:0005886">
    <property type="term" value="C:plasma membrane"/>
    <property type="evidence" value="ECO:0007669"/>
    <property type="project" value="TreeGrafter"/>
</dbReference>
<dbReference type="PANTHER" id="PTHR31123">
    <property type="entry name" value="ACCUMULATION OF DYADS PROTEIN 2-RELATED"/>
    <property type="match status" value="1"/>
</dbReference>
<keyword evidence="5 6" id="KW-0472">Membrane</keyword>
<feature type="transmembrane region" description="Helical" evidence="6">
    <location>
        <begin position="155"/>
        <end position="173"/>
    </location>
</feature>
<dbReference type="Proteomes" id="UP001324427">
    <property type="component" value="Unassembled WGS sequence"/>
</dbReference>
<dbReference type="GO" id="GO:0015123">
    <property type="term" value="F:acetate transmembrane transporter activity"/>
    <property type="evidence" value="ECO:0007669"/>
    <property type="project" value="TreeGrafter"/>
</dbReference>
<dbReference type="EMBL" id="JAVFHQ010000068">
    <property type="protein sequence ID" value="KAK4540377.1"/>
    <property type="molecule type" value="Genomic_DNA"/>
</dbReference>
<dbReference type="InterPro" id="IPR000791">
    <property type="entry name" value="Gpr1/Fun34/SatP-like"/>
</dbReference>
<name>A0AAV9J6F0_9PEZI</name>
<dbReference type="AlphaFoldDB" id="A0AAV9J6F0"/>
<dbReference type="PANTHER" id="PTHR31123:SF4">
    <property type="entry name" value="PROTEIN ALCS"/>
    <property type="match status" value="1"/>
</dbReference>
<evidence type="ECO:0000256" key="3">
    <source>
        <dbReference type="ARBA" id="ARBA00022692"/>
    </source>
</evidence>
<feature type="transmembrane region" description="Helical" evidence="6">
    <location>
        <begin position="179"/>
        <end position="200"/>
    </location>
</feature>
<evidence type="ECO:0000256" key="6">
    <source>
        <dbReference type="SAM" id="Phobius"/>
    </source>
</evidence>
<accession>A0AAV9J6F0</accession>
<keyword evidence="8" id="KW-1185">Reference proteome</keyword>
<organism evidence="7 8">
    <name type="scientific">Oleoguttula mirabilis</name>
    <dbReference type="NCBI Taxonomy" id="1507867"/>
    <lineage>
        <taxon>Eukaryota</taxon>
        <taxon>Fungi</taxon>
        <taxon>Dikarya</taxon>
        <taxon>Ascomycota</taxon>
        <taxon>Pezizomycotina</taxon>
        <taxon>Dothideomycetes</taxon>
        <taxon>Dothideomycetidae</taxon>
        <taxon>Mycosphaerellales</taxon>
        <taxon>Teratosphaeriaceae</taxon>
        <taxon>Oleoguttula</taxon>
    </lineage>
</organism>
<evidence type="ECO:0000313" key="8">
    <source>
        <dbReference type="Proteomes" id="UP001324427"/>
    </source>
</evidence>
<evidence type="ECO:0000256" key="5">
    <source>
        <dbReference type="ARBA" id="ARBA00023136"/>
    </source>
</evidence>
<keyword evidence="3 6" id="KW-0812">Transmembrane</keyword>